<protein>
    <submittedName>
        <fullName evidence="4">Acetyl-CoA carboxylase, carboxyltransferase component</fullName>
    </submittedName>
</protein>
<dbReference type="EMBL" id="OBQI01000003">
    <property type="protein sequence ID" value="SOC49351.1"/>
    <property type="molecule type" value="Genomic_DNA"/>
</dbReference>
<dbReference type="InterPro" id="IPR034733">
    <property type="entry name" value="AcCoA_carboxyl_beta"/>
</dbReference>
<feature type="domain" description="CoA carboxyltransferase C-terminal" evidence="3">
    <location>
        <begin position="315"/>
        <end position="573"/>
    </location>
</feature>
<keyword evidence="5" id="KW-1185">Reference proteome</keyword>
<feature type="domain" description="CoA carboxyltransferase N-terminal" evidence="2">
    <location>
        <begin position="55"/>
        <end position="315"/>
    </location>
</feature>
<dbReference type="InterPro" id="IPR029045">
    <property type="entry name" value="ClpP/crotonase-like_dom_sf"/>
</dbReference>
<dbReference type="InterPro" id="IPR011763">
    <property type="entry name" value="COA_CT_C"/>
</dbReference>
<dbReference type="Proteomes" id="UP000219435">
    <property type="component" value="Unassembled WGS sequence"/>
</dbReference>
<keyword evidence="4" id="KW-0808">Transferase</keyword>
<dbReference type="Pfam" id="PF01039">
    <property type="entry name" value="Carboxyl_trans"/>
    <property type="match status" value="1"/>
</dbReference>
<gene>
    <name evidence="4" type="ORF">SAMN05660748_2073</name>
</gene>
<dbReference type="GO" id="GO:0016740">
    <property type="term" value="F:transferase activity"/>
    <property type="evidence" value="ECO:0007669"/>
    <property type="project" value="UniProtKB-KW"/>
</dbReference>
<accession>A0A285VA16</accession>
<dbReference type="InterPro" id="IPR045190">
    <property type="entry name" value="MCCB/AccD1-like"/>
</dbReference>
<dbReference type="InterPro" id="IPR011762">
    <property type="entry name" value="COA_CT_N"/>
</dbReference>
<dbReference type="PANTHER" id="PTHR22855:SF46">
    <property type="entry name" value="METHYLCROTONOYL-COA CARBOXYLASE"/>
    <property type="match status" value="1"/>
</dbReference>
<proteinExistence type="predicted"/>
<evidence type="ECO:0000259" key="3">
    <source>
        <dbReference type="PROSITE" id="PS50989"/>
    </source>
</evidence>
<organism evidence="4 5">
    <name type="scientific">Blastococcus aggregatus</name>
    <dbReference type="NCBI Taxonomy" id="38502"/>
    <lineage>
        <taxon>Bacteria</taxon>
        <taxon>Bacillati</taxon>
        <taxon>Actinomycetota</taxon>
        <taxon>Actinomycetes</taxon>
        <taxon>Geodermatophilales</taxon>
        <taxon>Geodermatophilaceae</taxon>
        <taxon>Blastococcus</taxon>
    </lineage>
</organism>
<dbReference type="AlphaFoldDB" id="A0A285VA16"/>
<dbReference type="PANTHER" id="PTHR22855">
    <property type="entry name" value="ACETYL, PROPIONYL, PYRUVATE, AND GLUTACONYL CARBOXYLASE-RELATED"/>
    <property type="match status" value="1"/>
</dbReference>
<dbReference type="FunFam" id="3.90.226.10:FF:000030">
    <property type="entry name" value="Acetyl-CoA carboxylase carboxyltransferase subunit"/>
    <property type="match status" value="1"/>
</dbReference>
<dbReference type="PROSITE" id="PS50989">
    <property type="entry name" value="COA_CT_CTER"/>
    <property type="match status" value="1"/>
</dbReference>
<dbReference type="PROSITE" id="PS50980">
    <property type="entry name" value="COA_CT_NTER"/>
    <property type="match status" value="1"/>
</dbReference>
<sequence length="573" mass="60865">MTSSLSMASDTAGGNVDSPGLPPYVRRMARSLLAPPLPSSVDPGSESFQQNRADMLEQLATLDELLDQAAAGGGEKATERLRQRDKLPIRERIAHALDPDSPFLEISPLAAYGSDYTAGGGMVVGVGVIAGVECVVMGNDPTVLGGALTPYALKKWARALEIARENRMPYVSFVESAGADLRPGGGGGGRSAQTSHFAESGRQFYEMTELSKLGIPSVCVVFGSSTAGGAYQPGLSDYVVVIDQQSKVFLAGPPLVKMATGEESDDETLGGARLHADVSGLGDYFAEDELDAIRMCREAVSHLNWRKAGPEPSLTADEPVHDPEELLGLVSRDLRQPVDVRDVVARVADGSRFEEFKPRWGPTLVCGWASIHGYPVGILGNNGVLHPDSAQKAAHFIQLCNRIDVPLVFLQNITGYMVGRDFEAAGIVKKGSQMLNAVTNSTVPHLTVIIGSSYGAGTYGMSGRAFGNRFTFLWPTAKIAVMGPKQIAGVMSQVRRGQALRKGVPFDEEEDAQIVAMVEAGQEEGSLALRATGAVSDDGIIDPRDTRTVLGMCLSFVANGPVEGAQQFGVFRL</sequence>
<dbReference type="FunFam" id="3.90.226.10:FF:000021">
    <property type="entry name" value="Acetyl-CoA carboxylase carboxyltransferase subunit"/>
    <property type="match status" value="1"/>
</dbReference>
<dbReference type="GO" id="GO:0016874">
    <property type="term" value="F:ligase activity"/>
    <property type="evidence" value="ECO:0007669"/>
    <property type="project" value="InterPro"/>
</dbReference>
<dbReference type="Gene3D" id="3.90.226.10">
    <property type="entry name" value="2-enoyl-CoA Hydratase, Chain A, domain 1"/>
    <property type="match status" value="2"/>
</dbReference>
<evidence type="ECO:0000313" key="4">
    <source>
        <dbReference type="EMBL" id="SOC49351.1"/>
    </source>
</evidence>
<name>A0A285VA16_9ACTN</name>
<reference evidence="5" key="1">
    <citation type="submission" date="2017-08" db="EMBL/GenBank/DDBJ databases">
        <authorList>
            <person name="Varghese N."/>
            <person name="Submissions S."/>
        </authorList>
    </citation>
    <scope>NUCLEOTIDE SEQUENCE [LARGE SCALE GENOMIC DNA]</scope>
    <source>
        <strain evidence="5">DSM 4725</strain>
    </source>
</reference>
<feature type="region of interest" description="Disordered" evidence="1">
    <location>
        <begin position="1"/>
        <end position="21"/>
    </location>
</feature>
<evidence type="ECO:0000313" key="5">
    <source>
        <dbReference type="Proteomes" id="UP000219435"/>
    </source>
</evidence>
<evidence type="ECO:0000256" key="1">
    <source>
        <dbReference type="SAM" id="MobiDB-lite"/>
    </source>
</evidence>
<evidence type="ECO:0000259" key="2">
    <source>
        <dbReference type="PROSITE" id="PS50980"/>
    </source>
</evidence>
<dbReference type="SUPFAM" id="SSF52096">
    <property type="entry name" value="ClpP/crotonase"/>
    <property type="match status" value="2"/>
</dbReference>